<name>A0ABV5ESU9_9MICO</name>
<reference evidence="1 2" key="1">
    <citation type="submission" date="2024-08" db="EMBL/GenBank/DDBJ databases">
        <title>Heavy metals resistant antinobacteria isolated from wastewater.</title>
        <authorList>
            <person name="Roman Ponce B."/>
            <person name="Blanco Mercado M.A."/>
            <person name="Avila Aldana I.N."/>
            <person name="Morales Arrieta S."/>
        </authorList>
    </citation>
    <scope>NUCLEOTIDE SEQUENCE [LARGE SCALE GENOMIC DNA]</scope>
    <source>
        <strain evidence="2">sma-1</strain>
    </source>
</reference>
<proteinExistence type="predicted"/>
<dbReference type="EMBL" id="JBHLHV010000001">
    <property type="protein sequence ID" value="MFB8893035.1"/>
    <property type="molecule type" value="Genomic_DNA"/>
</dbReference>
<dbReference type="Proteomes" id="UP001589643">
    <property type="component" value="Unassembled WGS sequence"/>
</dbReference>
<sequence length="230" mass="24863">MPAPRSGLCRICDAPVAYSGVGPIPTTCSPEHRLQARAADARARRAAHAEALPTVTATEPSLPRDAHSREVYERIRERLAVGELRTSEEVGLLSQEDRSALADVLNARGSFSASYDSYEARRSDLATFVDIAIRDDGEPGATLGDLGYTRVRLTDRGRTAWDSDGTATQRAYEAAAEKRRIRDECHREALLDARADAQTLGKAEPNAEALALAIAAGRRRADRLIAALAV</sequence>
<protein>
    <submittedName>
        <fullName evidence="1">Uncharacterized protein</fullName>
    </submittedName>
</protein>
<dbReference type="RefSeq" id="WP_378718490.1">
    <property type="nucleotide sequence ID" value="NZ_JBHLHV010000001.1"/>
</dbReference>
<gene>
    <name evidence="1" type="ORF">AB7P39_09290</name>
</gene>
<keyword evidence="2" id="KW-1185">Reference proteome</keyword>
<comment type="caution">
    <text evidence="1">The sequence shown here is derived from an EMBL/GenBank/DDBJ whole genome shotgun (WGS) entry which is preliminary data.</text>
</comment>
<evidence type="ECO:0000313" key="2">
    <source>
        <dbReference type="Proteomes" id="UP001589643"/>
    </source>
</evidence>
<organism evidence="1 2">
    <name type="scientific">Microbacterium plantarum</name>
    <dbReference type="NCBI Taxonomy" id="1816425"/>
    <lineage>
        <taxon>Bacteria</taxon>
        <taxon>Bacillati</taxon>
        <taxon>Actinomycetota</taxon>
        <taxon>Actinomycetes</taxon>
        <taxon>Micrococcales</taxon>
        <taxon>Microbacteriaceae</taxon>
        <taxon>Microbacterium</taxon>
    </lineage>
</organism>
<accession>A0ABV5ESU9</accession>
<evidence type="ECO:0000313" key="1">
    <source>
        <dbReference type="EMBL" id="MFB8893035.1"/>
    </source>
</evidence>